<protein>
    <submittedName>
        <fullName evidence="8">Flavanone 3-dioxygenase 3-like</fullName>
    </submittedName>
</protein>
<dbReference type="SUPFAM" id="SSF51197">
    <property type="entry name" value="Clavaminate synthase-like"/>
    <property type="match status" value="1"/>
</dbReference>
<proteinExistence type="inferred from homology"/>
<evidence type="ECO:0000256" key="5">
    <source>
        <dbReference type="RuleBase" id="RU003682"/>
    </source>
</evidence>
<dbReference type="Gene3D" id="2.60.120.330">
    <property type="entry name" value="B-lactam Antibiotic, Isopenicillin N Synthase, Chain"/>
    <property type="match status" value="1"/>
</dbReference>
<evidence type="ECO:0000256" key="3">
    <source>
        <dbReference type="ARBA" id="ARBA00022896"/>
    </source>
</evidence>
<evidence type="ECO:0000256" key="2">
    <source>
        <dbReference type="ARBA" id="ARBA00022723"/>
    </source>
</evidence>
<dbReference type="Pfam" id="PF03171">
    <property type="entry name" value="2OG-FeII_Oxy"/>
    <property type="match status" value="1"/>
</dbReference>
<dbReference type="InterPro" id="IPR026992">
    <property type="entry name" value="DIOX_N"/>
</dbReference>
<dbReference type="InterPro" id="IPR005123">
    <property type="entry name" value="Oxoglu/Fe-dep_dioxygenase_dom"/>
</dbReference>
<dbReference type="InterPro" id="IPR044861">
    <property type="entry name" value="IPNS-like_FE2OG_OXY"/>
</dbReference>
<dbReference type="PANTHER" id="PTHR47991">
    <property type="entry name" value="OXOGLUTARATE/IRON-DEPENDENT DIOXYGENASE"/>
    <property type="match status" value="1"/>
</dbReference>
<dbReference type="GO" id="GO:0046872">
    <property type="term" value="F:metal ion binding"/>
    <property type="evidence" value="ECO:0007669"/>
    <property type="project" value="UniProtKB-KW"/>
</dbReference>
<keyword evidence="4 5" id="KW-0408">Iron</keyword>
<reference evidence="8" key="2">
    <citation type="submission" date="2025-08" db="UniProtKB">
        <authorList>
            <consortium name="RefSeq"/>
        </authorList>
    </citation>
    <scope>IDENTIFICATION</scope>
    <source>
        <tissue evidence="8">Young leaves</tissue>
    </source>
</reference>
<dbReference type="InterPro" id="IPR050295">
    <property type="entry name" value="Plant_2OG-oxidoreductases"/>
</dbReference>
<name>A0A8B8MM37_ABRPR</name>
<dbReference type="GeneID" id="113874260"/>
<sequence>MAKITSFVTRLHSSVEPSKFNVAPLYHNFSSQQLAVAGDQHADTYSAFDDEIPTVDYSILFSDDPDQQFLALEKLSHACHEYGFFYLVNHTIPDKVLDNVLKGFSDYFDPTTIDERRVYRKNAPSDKIRWDLNSYTGENREYLKVIAHPQYHAPASPSHSISKILEEYHKAMRMIVVGLARAVSKTLGFEENYIEKAFNLKSGFDVMAMNLYPPNSRSKGSIGIPEHTDPGFVVTLTQDVNGGLQILSHQGKWINVYIPHHAILIQLGDHLEILTNGKYKSHIHRVIVDNNKVQRISVVTLHGPALDKFISPGTEFIDEEHPQKYRGLTYKESLEASGGDEIDVQSSLEQLRLV</sequence>
<dbReference type="OrthoDB" id="288590at2759"/>
<comment type="similarity">
    <text evidence="1 5">Belongs to the iron/ascorbate-dependent oxidoreductase family.</text>
</comment>
<evidence type="ECO:0000313" key="7">
    <source>
        <dbReference type="Proteomes" id="UP000694853"/>
    </source>
</evidence>
<evidence type="ECO:0000313" key="8">
    <source>
        <dbReference type="RefSeq" id="XP_027368299.1"/>
    </source>
</evidence>
<evidence type="ECO:0000259" key="6">
    <source>
        <dbReference type="PROSITE" id="PS51471"/>
    </source>
</evidence>
<dbReference type="GO" id="GO:0031418">
    <property type="term" value="F:L-ascorbic acid binding"/>
    <property type="evidence" value="ECO:0007669"/>
    <property type="project" value="UniProtKB-KW"/>
</dbReference>
<dbReference type="Pfam" id="PF14226">
    <property type="entry name" value="DIOX_N"/>
    <property type="match status" value="1"/>
</dbReference>
<dbReference type="InterPro" id="IPR027443">
    <property type="entry name" value="IPNS-like_sf"/>
</dbReference>
<dbReference type="AlphaFoldDB" id="A0A8B8MM37"/>
<keyword evidence="3" id="KW-0847">Vitamin C</keyword>
<keyword evidence="5" id="KW-0560">Oxidoreductase</keyword>
<dbReference type="PROSITE" id="PS51471">
    <property type="entry name" value="FE2OG_OXY"/>
    <property type="match status" value="1"/>
</dbReference>
<evidence type="ECO:0000256" key="4">
    <source>
        <dbReference type="ARBA" id="ARBA00023004"/>
    </source>
</evidence>
<gene>
    <name evidence="8" type="primary">LOC113874260</name>
</gene>
<evidence type="ECO:0000256" key="1">
    <source>
        <dbReference type="ARBA" id="ARBA00008056"/>
    </source>
</evidence>
<dbReference type="GO" id="GO:0016491">
    <property type="term" value="F:oxidoreductase activity"/>
    <property type="evidence" value="ECO:0007669"/>
    <property type="project" value="UniProtKB-KW"/>
</dbReference>
<dbReference type="RefSeq" id="XP_027368299.1">
    <property type="nucleotide sequence ID" value="XM_027512498.1"/>
</dbReference>
<dbReference type="Proteomes" id="UP000694853">
    <property type="component" value="Unplaced"/>
</dbReference>
<keyword evidence="2 5" id="KW-0479">Metal-binding</keyword>
<keyword evidence="7" id="KW-1185">Reference proteome</keyword>
<dbReference type="KEGG" id="aprc:113874260"/>
<reference evidence="7" key="1">
    <citation type="journal article" date="2019" name="Toxins">
        <title>Detection of Abrin-Like and Prepropulchellin-Like Toxin Genes and Transcripts Using Whole Genome Sequencing and Full-Length Transcript Sequencing of Abrus precatorius.</title>
        <authorList>
            <person name="Hovde B.T."/>
            <person name="Daligault H.E."/>
            <person name="Hanschen E.R."/>
            <person name="Kunde Y.A."/>
            <person name="Johnson M.B."/>
            <person name="Starkenburg S.R."/>
            <person name="Johnson S.L."/>
        </authorList>
    </citation>
    <scope>NUCLEOTIDE SEQUENCE [LARGE SCALE GENOMIC DNA]</scope>
</reference>
<organism evidence="7 8">
    <name type="scientific">Abrus precatorius</name>
    <name type="common">Indian licorice</name>
    <name type="synonym">Glycine abrus</name>
    <dbReference type="NCBI Taxonomy" id="3816"/>
    <lineage>
        <taxon>Eukaryota</taxon>
        <taxon>Viridiplantae</taxon>
        <taxon>Streptophyta</taxon>
        <taxon>Embryophyta</taxon>
        <taxon>Tracheophyta</taxon>
        <taxon>Spermatophyta</taxon>
        <taxon>Magnoliopsida</taxon>
        <taxon>eudicotyledons</taxon>
        <taxon>Gunneridae</taxon>
        <taxon>Pentapetalae</taxon>
        <taxon>rosids</taxon>
        <taxon>fabids</taxon>
        <taxon>Fabales</taxon>
        <taxon>Fabaceae</taxon>
        <taxon>Papilionoideae</taxon>
        <taxon>50 kb inversion clade</taxon>
        <taxon>NPAAA clade</taxon>
        <taxon>indigoferoid/millettioid clade</taxon>
        <taxon>Abreae</taxon>
        <taxon>Abrus</taxon>
    </lineage>
</organism>
<accession>A0A8B8MM37</accession>
<feature type="domain" description="Fe2OG dioxygenase" evidence="6">
    <location>
        <begin position="203"/>
        <end position="304"/>
    </location>
</feature>